<dbReference type="GO" id="GO:0006310">
    <property type="term" value="P:DNA recombination"/>
    <property type="evidence" value="ECO:0007669"/>
    <property type="project" value="UniProtKB-KW"/>
</dbReference>
<proteinExistence type="predicted"/>
<sequence length="364" mass="41137">MSIAIICFIEKNNMRITSTCRSERANPDARNFGLRSKDPAFAAANAAQEEFNAGEIGGVTKDLKIISFNAFLNFHEDHDNKIKDLRKIESSHLQSYSEHLHERIENEEITGATAGNYISHIETLLNQIRDDDAVKFDSSARAELSRDNTARLDREVSRSTLEDVKSHLNENHSAMLSLQRELGLRFEESAKFNATAALSKIEAGAKEIKIEAATTKGGRPRCIPFSPSAASAIAEAAEIQESARSMIPPDLSYKTFRNECYNSMQNEEIKHHALRHTYAYNEYRESWTEKGYKDIEPPVKSGIEPPIAGDRADMQRYRAEKIDYLQEKTGLSRNEVKEIEREIRLDVSEKLGHSRVAITNKYLG</sequence>
<dbReference type="InterPro" id="IPR013762">
    <property type="entry name" value="Integrase-like_cat_sf"/>
</dbReference>
<dbReference type="InterPro" id="IPR024456">
    <property type="entry name" value="Integrase_catalytic_putative"/>
</dbReference>
<keyword evidence="1" id="KW-0238">DNA-binding</keyword>
<organism evidence="4 5">
    <name type="scientific">Aliivibrio wodanis</name>
    <dbReference type="NCBI Taxonomy" id="80852"/>
    <lineage>
        <taxon>Bacteria</taxon>
        <taxon>Pseudomonadati</taxon>
        <taxon>Pseudomonadota</taxon>
        <taxon>Gammaproteobacteria</taxon>
        <taxon>Vibrionales</taxon>
        <taxon>Vibrionaceae</taxon>
        <taxon>Aliivibrio</taxon>
    </lineage>
</organism>
<evidence type="ECO:0000256" key="2">
    <source>
        <dbReference type="ARBA" id="ARBA00023172"/>
    </source>
</evidence>
<dbReference type="Gene3D" id="1.10.150.130">
    <property type="match status" value="1"/>
</dbReference>
<gene>
    <name evidence="4" type="ORF">AWOD_p72_08</name>
</gene>
<dbReference type="Gene3D" id="1.10.443.10">
    <property type="entry name" value="Intergrase catalytic core"/>
    <property type="match status" value="1"/>
</dbReference>
<dbReference type="GO" id="GO:0015074">
    <property type="term" value="P:DNA integration"/>
    <property type="evidence" value="ECO:0007669"/>
    <property type="project" value="InterPro"/>
</dbReference>
<dbReference type="AlphaFoldDB" id="A0A090K2S9"/>
<keyword evidence="2" id="KW-0233">DNA recombination</keyword>
<dbReference type="KEGG" id="awd:AWOD_p72_08"/>
<feature type="domain" description="Integrase catalytic" evidence="3">
    <location>
        <begin position="153"/>
        <end position="280"/>
    </location>
</feature>
<dbReference type="GO" id="GO:0003677">
    <property type="term" value="F:DNA binding"/>
    <property type="evidence" value="ECO:0007669"/>
    <property type="project" value="UniProtKB-KW"/>
</dbReference>
<evidence type="ECO:0000313" key="5">
    <source>
        <dbReference type="Proteomes" id="UP000032427"/>
    </source>
</evidence>
<dbReference type="OrthoDB" id="5394387at2"/>
<accession>A0A090K2S9</accession>
<dbReference type="PATRIC" id="fig|80852.17.peg.4156"/>
<dbReference type="Pfam" id="PF12835">
    <property type="entry name" value="Integrase_1"/>
    <property type="match status" value="1"/>
</dbReference>
<name>A0A090K2S9_9GAMM</name>
<keyword evidence="5" id="KW-1185">Reference proteome</keyword>
<geneLocation type="plasmid" evidence="4 5">
    <name>pAWOD72</name>
</geneLocation>
<dbReference type="EMBL" id="LN554850">
    <property type="protein sequence ID" value="CED58038.1"/>
    <property type="molecule type" value="Genomic_DNA"/>
</dbReference>
<keyword evidence="4" id="KW-0614">Plasmid</keyword>
<dbReference type="Proteomes" id="UP000032427">
    <property type="component" value="Plasmid pAWOD72"/>
</dbReference>
<evidence type="ECO:0000313" key="4">
    <source>
        <dbReference type="EMBL" id="CED58038.1"/>
    </source>
</evidence>
<dbReference type="InterPro" id="IPR010998">
    <property type="entry name" value="Integrase_recombinase_N"/>
</dbReference>
<evidence type="ECO:0000259" key="3">
    <source>
        <dbReference type="Pfam" id="PF12835"/>
    </source>
</evidence>
<protein>
    <submittedName>
        <fullName evidence="4">Putative phage integrase</fullName>
    </submittedName>
</protein>
<dbReference type="InterPro" id="IPR011010">
    <property type="entry name" value="DNA_brk_join_enz"/>
</dbReference>
<dbReference type="HOGENOM" id="CLU_043802_0_1_6"/>
<reference evidence="5" key="1">
    <citation type="submission" date="2014-09" db="EMBL/GenBank/DDBJ databases">
        <authorList>
            <person name="Hjerde E."/>
        </authorList>
    </citation>
    <scope>NUCLEOTIDE SEQUENCE [LARGE SCALE GENOMIC DNA]</scope>
    <source>
        <strain evidence="5">06/09/139</strain>
        <plasmid evidence="5">pAWOD72</plasmid>
    </source>
</reference>
<evidence type="ECO:0000256" key="1">
    <source>
        <dbReference type="ARBA" id="ARBA00023125"/>
    </source>
</evidence>
<dbReference type="SUPFAM" id="SSF56349">
    <property type="entry name" value="DNA breaking-rejoining enzymes"/>
    <property type="match status" value="1"/>
</dbReference>